<keyword evidence="2" id="KW-1185">Reference proteome</keyword>
<evidence type="ECO:0000313" key="2">
    <source>
        <dbReference type="Proteomes" id="UP001597053"/>
    </source>
</evidence>
<gene>
    <name evidence="1" type="ORF">ACFQZ8_28775</name>
</gene>
<organism evidence="1 2">
    <name type="scientific">Micromonospora azadirachtae</name>
    <dbReference type="NCBI Taxonomy" id="1970735"/>
    <lineage>
        <taxon>Bacteria</taxon>
        <taxon>Bacillati</taxon>
        <taxon>Actinomycetota</taxon>
        <taxon>Actinomycetes</taxon>
        <taxon>Micromonosporales</taxon>
        <taxon>Micromonosporaceae</taxon>
        <taxon>Micromonospora</taxon>
    </lineage>
</organism>
<sequence>MERGAPSSGELLEIAIELARDAAATAYRMRVEGVSVAATKSTVTDVVTAADRAVERQVLDALRRLR</sequence>
<name>A0ABW3ABH9_9ACTN</name>
<dbReference type="SUPFAM" id="SSF56655">
    <property type="entry name" value="Carbohydrate phosphatase"/>
    <property type="match status" value="1"/>
</dbReference>
<evidence type="ECO:0000313" key="1">
    <source>
        <dbReference type="EMBL" id="MFD0787921.1"/>
    </source>
</evidence>
<reference evidence="2" key="1">
    <citation type="journal article" date="2019" name="Int. J. Syst. Evol. Microbiol.">
        <title>The Global Catalogue of Microorganisms (GCM) 10K type strain sequencing project: providing services to taxonomists for standard genome sequencing and annotation.</title>
        <authorList>
            <consortium name="The Broad Institute Genomics Platform"/>
            <consortium name="The Broad Institute Genome Sequencing Center for Infectious Disease"/>
            <person name="Wu L."/>
            <person name="Ma J."/>
        </authorList>
    </citation>
    <scope>NUCLEOTIDE SEQUENCE [LARGE SCALE GENOMIC DNA]</scope>
    <source>
        <strain evidence="2">JCM 32148</strain>
    </source>
</reference>
<feature type="non-terminal residue" evidence="1">
    <location>
        <position position="66"/>
    </location>
</feature>
<dbReference type="Proteomes" id="UP001597053">
    <property type="component" value="Unassembled WGS sequence"/>
</dbReference>
<comment type="caution">
    <text evidence="1">The sequence shown here is derived from an EMBL/GenBank/DDBJ whole genome shotgun (WGS) entry which is preliminary data.</text>
</comment>
<dbReference type="Gene3D" id="3.30.540.10">
    <property type="entry name" value="Fructose-1,6-Bisphosphatase, subunit A, domain 1"/>
    <property type="match status" value="1"/>
</dbReference>
<protein>
    <submittedName>
        <fullName evidence="1">Inositol monophosphatase</fullName>
    </submittedName>
</protein>
<dbReference type="EMBL" id="JBHTHM010002358">
    <property type="protein sequence ID" value="MFD0787921.1"/>
    <property type="molecule type" value="Genomic_DNA"/>
</dbReference>
<proteinExistence type="predicted"/>
<accession>A0ABW3ABH9</accession>